<proteinExistence type="predicted"/>
<gene>
    <name evidence="3" type="ORF">MU0050_000439</name>
</gene>
<feature type="region of interest" description="Disordered" evidence="1">
    <location>
        <begin position="394"/>
        <end position="483"/>
    </location>
</feature>
<keyword evidence="2" id="KW-0812">Transmembrane</keyword>
<dbReference type="InterPro" id="IPR013078">
    <property type="entry name" value="His_Pase_superF_clade-1"/>
</dbReference>
<dbReference type="Pfam" id="PF00300">
    <property type="entry name" value="His_Phos_1"/>
    <property type="match status" value="1"/>
</dbReference>
<name>A0ABM9M8X0_9MYCO</name>
<sequence>MYENSVGSQAASRRPPTAVRLLLATLSVLVLVVLAAIPAGAMTITFIRHAESAGNASGYIDTSVPGPELTEKGWDEADALPAKLAGSGIDAKAFDRFYASTMIRTQQTAQPLLESLNRSGDELVVIGTYDPARPRSVAGIQEIGAGIFEGSSQEDGLGRLGYGLAPIAWALGARFVRIPGSEDGNEFAARMAEAIAQMEADGDADGDGEINVVAFSHGATMMFWTMMTVDNPNLLLMLQHPLDNTNVVVVEKNDDGSYTLKSWAGQEVAAATYPVKMLVNVRDLVVAPQTALHNLRQPVFDADVEAVGQTAVRGVRDVGDATVKFVTDSVTDTVDAIRDLVRPRAAQVEQQRAEQPQSTASSGAEPAATELEADPTADDAPVASSRELVRQLAAAGTDRAGQGATYSESRTAVRDLGRSTRSELAEARGEMRDRVRSAVGEAADHVRKAADSTRESVRKAVSGKDKTSSKTDSSDSSSDKDAA</sequence>
<dbReference type="Proteomes" id="UP001190466">
    <property type="component" value="Chromosome"/>
</dbReference>
<dbReference type="InterPro" id="IPR029033">
    <property type="entry name" value="His_PPase_superfam"/>
</dbReference>
<evidence type="ECO:0000313" key="3">
    <source>
        <dbReference type="EMBL" id="CAJ1579301.1"/>
    </source>
</evidence>
<organism evidence="3 4">
    <name type="scientific">[Mycobacterium] wendilense</name>
    <dbReference type="NCBI Taxonomy" id="3064284"/>
    <lineage>
        <taxon>Bacteria</taxon>
        <taxon>Bacillati</taxon>
        <taxon>Actinomycetota</taxon>
        <taxon>Actinomycetes</taxon>
        <taxon>Mycobacteriales</taxon>
        <taxon>Mycobacteriaceae</taxon>
        <taxon>Mycolicibacter</taxon>
    </lineage>
</organism>
<evidence type="ECO:0000256" key="1">
    <source>
        <dbReference type="SAM" id="MobiDB-lite"/>
    </source>
</evidence>
<accession>A0ABM9M8X0</accession>
<dbReference type="InterPro" id="IPR050275">
    <property type="entry name" value="PGM_Phosphatase"/>
</dbReference>
<dbReference type="PANTHER" id="PTHR48100:SF58">
    <property type="entry name" value="PE-PGRS FAMILY PROTEIN PE_PGRS11"/>
    <property type="match status" value="1"/>
</dbReference>
<dbReference type="CDD" id="cd07067">
    <property type="entry name" value="HP_PGM_like"/>
    <property type="match status" value="1"/>
</dbReference>
<protein>
    <submittedName>
        <fullName evidence="3">Histidine phosphatase family protein</fullName>
    </submittedName>
</protein>
<dbReference type="RefSeq" id="WP_316513939.1">
    <property type="nucleotide sequence ID" value="NZ_OY726395.1"/>
</dbReference>
<feature type="compositionally biased region" description="Low complexity" evidence="1">
    <location>
        <begin position="345"/>
        <end position="357"/>
    </location>
</feature>
<dbReference type="EMBL" id="OY726395">
    <property type="protein sequence ID" value="CAJ1579301.1"/>
    <property type="molecule type" value="Genomic_DNA"/>
</dbReference>
<dbReference type="Gene3D" id="3.40.50.1240">
    <property type="entry name" value="Phosphoglycerate mutase-like"/>
    <property type="match status" value="1"/>
</dbReference>
<reference evidence="3 4" key="1">
    <citation type="submission" date="2023-08" db="EMBL/GenBank/DDBJ databases">
        <authorList>
            <person name="Folkvardsen B D."/>
            <person name="Norman A."/>
        </authorList>
    </citation>
    <scope>NUCLEOTIDE SEQUENCE [LARGE SCALE GENOMIC DNA]</scope>
    <source>
        <strain evidence="3 4">Mu0050</strain>
    </source>
</reference>
<feature type="region of interest" description="Disordered" evidence="1">
    <location>
        <begin position="345"/>
        <end position="382"/>
    </location>
</feature>
<keyword evidence="4" id="KW-1185">Reference proteome</keyword>
<dbReference type="SUPFAM" id="SSF53254">
    <property type="entry name" value="Phosphoglycerate mutase-like"/>
    <property type="match status" value="1"/>
</dbReference>
<dbReference type="PANTHER" id="PTHR48100">
    <property type="entry name" value="BROAD-SPECIFICITY PHOSPHATASE YOR283W-RELATED"/>
    <property type="match status" value="1"/>
</dbReference>
<dbReference type="SMART" id="SM00855">
    <property type="entry name" value="PGAM"/>
    <property type="match status" value="1"/>
</dbReference>
<keyword evidence="2" id="KW-1133">Transmembrane helix</keyword>
<feature type="compositionally biased region" description="Basic and acidic residues" evidence="1">
    <location>
        <begin position="411"/>
        <end position="483"/>
    </location>
</feature>
<evidence type="ECO:0000313" key="4">
    <source>
        <dbReference type="Proteomes" id="UP001190466"/>
    </source>
</evidence>
<keyword evidence="2" id="KW-0472">Membrane</keyword>
<evidence type="ECO:0000256" key="2">
    <source>
        <dbReference type="SAM" id="Phobius"/>
    </source>
</evidence>
<feature type="transmembrane region" description="Helical" evidence="2">
    <location>
        <begin position="21"/>
        <end position="47"/>
    </location>
</feature>